<evidence type="ECO:0000313" key="8">
    <source>
        <dbReference type="EMBL" id="CAD1832060.1"/>
    </source>
</evidence>
<evidence type="ECO:0000256" key="4">
    <source>
        <dbReference type="ARBA" id="ARBA00022989"/>
    </source>
</evidence>
<keyword evidence="4 7" id="KW-1133">Transmembrane helix</keyword>
<dbReference type="PANTHER" id="PTHR11706">
    <property type="entry name" value="SOLUTE CARRIER PROTEIN FAMILY 11 MEMBER"/>
    <property type="match status" value="1"/>
</dbReference>
<dbReference type="InterPro" id="IPR001046">
    <property type="entry name" value="NRAMP_fam"/>
</dbReference>
<dbReference type="PRINTS" id="PR00447">
    <property type="entry name" value="NATRESASSCMP"/>
</dbReference>
<dbReference type="EMBL" id="LR862149">
    <property type="protein sequence ID" value="CAD1832060.1"/>
    <property type="molecule type" value="Genomic_DNA"/>
</dbReference>
<comment type="subcellular location">
    <subcellularLocation>
        <location evidence="1">Membrane</location>
        <topology evidence="1">Multi-pass membrane protein</topology>
    </subcellularLocation>
</comment>
<feature type="transmembrane region" description="Helical" evidence="7">
    <location>
        <begin position="311"/>
        <end position="335"/>
    </location>
</feature>
<dbReference type="PANTHER" id="PTHR11706:SF54">
    <property type="entry name" value="METAL TRANSPORTER NRAMP1"/>
    <property type="match status" value="1"/>
</dbReference>
<dbReference type="GO" id="GO:0034755">
    <property type="term" value="P:iron ion transmembrane transport"/>
    <property type="evidence" value="ECO:0007669"/>
    <property type="project" value="TreeGrafter"/>
</dbReference>
<sequence>MSGSEQDSSQPQFIASHENRSVPSGPGAPLIDSIDVDQIIIPEKNGWKNLFAYMGRDFLFPLHTSILATLKLIYNQEHNTTSCAALIIQSLAAKLGVVTGKHLAEHCRTEYPKIPTFILWILAELAVVACDIPEVIGTAFALNILFKIPVWSGVLITGLSTLMLLLLQQYGVRKLEFLIAFLLFLMACCFFIEFGYAKPNPSEVLKGLFVPELKGSGATALAISLLGAMVMPSENLDLEDQRNCGDLDLNKASFLLKNVLGSWSSKLFAVALLASGQSSTITGTYAGQYVMQGFLDLRMTPWIRNLLTRTLAILPSLIVAIIGGSSAAGKLIIIASQQDENGVYTNSILISALTWIISTFIMVINTYFLVTSFVKLLLHSGLRTASVVFSGMFGFLGMLIYVAAILYLVFRKNRKSTQPLLQGDAELGPMCTDSNHADNNTLYHLPREDISSMQLPQNRAGLDLD</sequence>
<proteinExistence type="inferred from homology"/>
<evidence type="ECO:0000256" key="2">
    <source>
        <dbReference type="ARBA" id="ARBA00009965"/>
    </source>
</evidence>
<dbReference type="GO" id="GO:0015086">
    <property type="term" value="F:cadmium ion transmembrane transporter activity"/>
    <property type="evidence" value="ECO:0007669"/>
    <property type="project" value="TreeGrafter"/>
</dbReference>
<dbReference type="AlphaFoldDB" id="A0A6V7PMI8"/>
<feature type="transmembrane region" description="Helical" evidence="7">
    <location>
        <begin position="179"/>
        <end position="197"/>
    </location>
</feature>
<feature type="transmembrane region" description="Helical" evidence="7">
    <location>
        <begin position="148"/>
        <end position="167"/>
    </location>
</feature>
<protein>
    <recommendedName>
        <fullName evidence="9">Metal transporter Nramp3-like</fullName>
    </recommendedName>
</protein>
<keyword evidence="5 7" id="KW-0472">Membrane</keyword>
<evidence type="ECO:0000256" key="6">
    <source>
        <dbReference type="SAM" id="MobiDB-lite"/>
    </source>
</evidence>
<gene>
    <name evidence="8" type="ORF">CB5_LOCUS15271</name>
</gene>
<accession>A0A6V7PMI8</accession>
<feature type="transmembrane region" description="Helical" evidence="7">
    <location>
        <begin position="388"/>
        <end position="410"/>
    </location>
</feature>
<keyword evidence="3 7" id="KW-0812">Transmembrane</keyword>
<reference evidence="8" key="1">
    <citation type="submission" date="2020-07" db="EMBL/GenBank/DDBJ databases">
        <authorList>
            <person name="Lin J."/>
        </authorList>
    </citation>
    <scope>NUCLEOTIDE SEQUENCE</scope>
</reference>
<dbReference type="Pfam" id="PF01566">
    <property type="entry name" value="Nramp"/>
    <property type="match status" value="2"/>
</dbReference>
<evidence type="ECO:0008006" key="9">
    <source>
        <dbReference type="Google" id="ProtNLM"/>
    </source>
</evidence>
<comment type="similarity">
    <text evidence="2">Belongs to the NRAMP (TC 2.A.55) family.</text>
</comment>
<dbReference type="GO" id="GO:0005384">
    <property type="term" value="F:manganese ion transmembrane transporter activity"/>
    <property type="evidence" value="ECO:0007669"/>
    <property type="project" value="TreeGrafter"/>
</dbReference>
<dbReference type="GO" id="GO:0005886">
    <property type="term" value="C:plasma membrane"/>
    <property type="evidence" value="ECO:0007669"/>
    <property type="project" value="TreeGrafter"/>
</dbReference>
<evidence type="ECO:0000256" key="1">
    <source>
        <dbReference type="ARBA" id="ARBA00004141"/>
    </source>
</evidence>
<evidence type="ECO:0000256" key="7">
    <source>
        <dbReference type="SAM" id="Phobius"/>
    </source>
</evidence>
<feature type="region of interest" description="Disordered" evidence="6">
    <location>
        <begin position="1"/>
        <end position="25"/>
    </location>
</feature>
<dbReference type="NCBIfam" id="NF037982">
    <property type="entry name" value="Nramp_1"/>
    <property type="match status" value="1"/>
</dbReference>
<evidence type="ECO:0000256" key="5">
    <source>
        <dbReference type="ARBA" id="ARBA00023136"/>
    </source>
</evidence>
<organism evidence="8">
    <name type="scientific">Ananas comosus var. bracteatus</name>
    <name type="common">red pineapple</name>
    <dbReference type="NCBI Taxonomy" id="296719"/>
    <lineage>
        <taxon>Eukaryota</taxon>
        <taxon>Viridiplantae</taxon>
        <taxon>Streptophyta</taxon>
        <taxon>Embryophyta</taxon>
        <taxon>Tracheophyta</taxon>
        <taxon>Spermatophyta</taxon>
        <taxon>Magnoliopsida</taxon>
        <taxon>Liliopsida</taxon>
        <taxon>Poales</taxon>
        <taxon>Bromeliaceae</taxon>
        <taxon>Bromelioideae</taxon>
        <taxon>Ananas</taxon>
    </lineage>
</organism>
<feature type="transmembrane region" description="Helical" evidence="7">
    <location>
        <begin position="347"/>
        <end position="368"/>
    </location>
</feature>
<feature type="compositionally biased region" description="Polar residues" evidence="6">
    <location>
        <begin position="1"/>
        <end position="13"/>
    </location>
</feature>
<feature type="transmembrane region" description="Helical" evidence="7">
    <location>
        <begin position="117"/>
        <end position="142"/>
    </location>
</feature>
<name>A0A6V7PMI8_ANACO</name>
<evidence type="ECO:0000256" key="3">
    <source>
        <dbReference type="ARBA" id="ARBA00022692"/>
    </source>
</evidence>